<dbReference type="SUPFAM" id="SSF57701">
    <property type="entry name" value="Zn2/Cys6 DNA-binding domain"/>
    <property type="match status" value="1"/>
</dbReference>
<dbReference type="Proteomes" id="UP001182556">
    <property type="component" value="Unassembled WGS sequence"/>
</dbReference>
<dbReference type="AlphaFoldDB" id="A0AAD9L8V0"/>
<dbReference type="SMART" id="SM00066">
    <property type="entry name" value="GAL4"/>
    <property type="match status" value="1"/>
</dbReference>
<evidence type="ECO:0000256" key="1">
    <source>
        <dbReference type="ARBA" id="ARBA00004123"/>
    </source>
</evidence>
<dbReference type="InterPro" id="IPR001138">
    <property type="entry name" value="Zn2Cys6_DnaBD"/>
</dbReference>
<dbReference type="EMBL" id="JAODAN010000001">
    <property type="protein sequence ID" value="KAK1926917.1"/>
    <property type="molecule type" value="Genomic_DNA"/>
</dbReference>
<dbReference type="GO" id="GO:0005634">
    <property type="term" value="C:nucleus"/>
    <property type="evidence" value="ECO:0007669"/>
    <property type="project" value="UniProtKB-SubCell"/>
</dbReference>
<dbReference type="GO" id="GO:0000976">
    <property type="term" value="F:transcription cis-regulatory region binding"/>
    <property type="evidence" value="ECO:0007669"/>
    <property type="project" value="TreeGrafter"/>
</dbReference>
<evidence type="ECO:0000256" key="2">
    <source>
        <dbReference type="ARBA" id="ARBA00023242"/>
    </source>
</evidence>
<dbReference type="Gene3D" id="4.10.240.10">
    <property type="entry name" value="Zn(2)-C6 fungal-type DNA-binding domain"/>
    <property type="match status" value="1"/>
</dbReference>
<comment type="caution">
    <text evidence="5">The sequence shown here is derived from an EMBL/GenBank/DDBJ whole genome shotgun (WGS) entry which is preliminary data.</text>
</comment>
<evidence type="ECO:0000259" key="4">
    <source>
        <dbReference type="PROSITE" id="PS50048"/>
    </source>
</evidence>
<evidence type="ECO:0000313" key="6">
    <source>
        <dbReference type="Proteomes" id="UP001182556"/>
    </source>
</evidence>
<evidence type="ECO:0000256" key="3">
    <source>
        <dbReference type="SAM" id="MobiDB-lite"/>
    </source>
</evidence>
<feature type="compositionally biased region" description="Low complexity" evidence="3">
    <location>
        <begin position="1"/>
        <end position="39"/>
    </location>
</feature>
<proteinExistence type="predicted"/>
<dbReference type="InterPro" id="IPR021858">
    <property type="entry name" value="Fun_TF"/>
</dbReference>
<dbReference type="PANTHER" id="PTHR37534:SF7">
    <property type="entry name" value="TRANSCRIPTIONAL ACTIVATOR PROTEIN UGA3"/>
    <property type="match status" value="1"/>
</dbReference>
<feature type="region of interest" description="Disordered" evidence="3">
    <location>
        <begin position="170"/>
        <end position="223"/>
    </location>
</feature>
<name>A0AAD9L8V0_PAPLA</name>
<reference evidence="5" key="1">
    <citation type="submission" date="2023-02" db="EMBL/GenBank/DDBJ databases">
        <title>Identification and recombinant expression of a fungal hydrolase from Papiliotrema laurentii that hydrolyzes apple cutin and clears colloidal polyester polyurethane.</title>
        <authorList>
            <consortium name="DOE Joint Genome Institute"/>
            <person name="Roman V.A."/>
            <person name="Bojanowski C."/>
            <person name="Crable B.R."/>
            <person name="Wagner D.N."/>
            <person name="Hung C.S."/>
            <person name="Nadeau L.J."/>
            <person name="Schratz L."/>
            <person name="Haridas S."/>
            <person name="Pangilinan J."/>
            <person name="Lipzen A."/>
            <person name="Na H."/>
            <person name="Yan M."/>
            <person name="Ng V."/>
            <person name="Grigoriev I.V."/>
            <person name="Spatafora J.W."/>
            <person name="Barlow D."/>
            <person name="Biffinger J."/>
            <person name="Kelley-Loughnane N."/>
            <person name="Varaljay V.A."/>
            <person name="Crookes-Goodson W.J."/>
        </authorList>
    </citation>
    <scope>NUCLEOTIDE SEQUENCE</scope>
    <source>
        <strain evidence="5">5307AH</strain>
    </source>
</reference>
<dbReference type="CDD" id="cd00067">
    <property type="entry name" value="GAL4"/>
    <property type="match status" value="1"/>
</dbReference>
<evidence type="ECO:0000313" key="5">
    <source>
        <dbReference type="EMBL" id="KAK1926917.1"/>
    </source>
</evidence>
<dbReference type="GO" id="GO:0008270">
    <property type="term" value="F:zinc ion binding"/>
    <property type="evidence" value="ECO:0007669"/>
    <property type="project" value="InterPro"/>
</dbReference>
<dbReference type="Pfam" id="PF11951">
    <property type="entry name" value="Fungal_trans_2"/>
    <property type="match status" value="1"/>
</dbReference>
<accession>A0AAD9L8V0</accession>
<gene>
    <name evidence="5" type="ORF">DB88DRAFT_476056</name>
</gene>
<keyword evidence="6" id="KW-1185">Reference proteome</keyword>
<dbReference type="InterPro" id="IPR036864">
    <property type="entry name" value="Zn2-C6_fun-type_DNA-bd_sf"/>
</dbReference>
<dbReference type="GO" id="GO:0045944">
    <property type="term" value="P:positive regulation of transcription by RNA polymerase II"/>
    <property type="evidence" value="ECO:0007669"/>
    <property type="project" value="TreeGrafter"/>
</dbReference>
<dbReference type="Pfam" id="PF00172">
    <property type="entry name" value="Zn_clus"/>
    <property type="match status" value="1"/>
</dbReference>
<feature type="region of interest" description="Disordered" evidence="3">
    <location>
        <begin position="89"/>
        <end position="154"/>
    </location>
</feature>
<feature type="compositionally biased region" description="Low complexity" evidence="3">
    <location>
        <begin position="110"/>
        <end position="125"/>
    </location>
</feature>
<feature type="domain" description="Zn(2)-C6 fungal-type" evidence="4">
    <location>
        <begin position="50"/>
        <end position="80"/>
    </location>
</feature>
<feature type="compositionally biased region" description="Low complexity" evidence="3">
    <location>
        <begin position="175"/>
        <end position="189"/>
    </location>
</feature>
<dbReference type="GO" id="GO:0000981">
    <property type="term" value="F:DNA-binding transcription factor activity, RNA polymerase II-specific"/>
    <property type="evidence" value="ECO:0007669"/>
    <property type="project" value="InterPro"/>
</dbReference>
<dbReference type="PROSITE" id="PS00463">
    <property type="entry name" value="ZN2_CY6_FUNGAL_1"/>
    <property type="match status" value="1"/>
</dbReference>
<feature type="region of interest" description="Disordered" evidence="3">
    <location>
        <begin position="1"/>
        <end position="49"/>
    </location>
</feature>
<sequence length="678" mass="73359">MDFGNGAVASSSTRSSSAVGSAPLPSPPQTTDQTPSPGTLAPKRTRSRTGCYTCRRRKKLCDNQRPTCSSCNRLGIPCVFPKLYQNTAGEWVPSPQPNGRGKRPGEPRRTSSSQSSGPSQSTGPHPSIPLTTPKVDDQPPLQDQNPTPDEPMQVGHAPFRVREIPPWAPAWDADTTSLSTLPSNSTTSPQVGLTDIPVDPMRNDPASGSTFMSETGASSSGSHNTLSIDEILRELGFDATTPNLPGVDLSNAALPMDLDAMQTALGFPPASLKAPSPPSVASNYAFPRSTRVLDKAGLTSHLPMLLDHWVNSFSRVVSVLGPSDNSLVTYLVPLAERSQLVLCALVGWAASHLSILGEPYVAMTNAAVETVEAQVEAMSGGVADHVPEEKREESMMALLILGGIDVCRGDSRSWVERLPKTREILRAASATTNVCTSHTWRSIALNLVYHDVLSSLASSKTPSMPLDFYQQILAASEYSPDAYMGLTMQIFSIIAETAVLASEVSALATTTTSLSPEQSRRLHAALSKHESVLVKLKDLEVPAVAFTPDKVHLIAAFQTYKFAAELYLRQTVLHTGSADLSSRILAQRTLQHLRLVLGSPSESQMLFPLFVVGVNTADQASRQEIVEMFNRFNERVKCGNIQAVYSLLLEVWKRDPEGDRYVDWRRIADESETVISFA</sequence>
<feature type="compositionally biased region" description="Polar residues" evidence="3">
    <location>
        <begin position="206"/>
        <end position="223"/>
    </location>
</feature>
<dbReference type="PANTHER" id="PTHR37534">
    <property type="entry name" value="TRANSCRIPTIONAL ACTIVATOR PROTEIN UGA3"/>
    <property type="match status" value="1"/>
</dbReference>
<keyword evidence="2" id="KW-0539">Nucleus</keyword>
<comment type="subcellular location">
    <subcellularLocation>
        <location evidence="1">Nucleus</location>
    </subcellularLocation>
</comment>
<protein>
    <submittedName>
        <fullName evidence="5">Fungal-specific transcription factor domain-containing protein</fullName>
    </submittedName>
</protein>
<organism evidence="5 6">
    <name type="scientific">Papiliotrema laurentii</name>
    <name type="common">Cryptococcus laurentii</name>
    <dbReference type="NCBI Taxonomy" id="5418"/>
    <lineage>
        <taxon>Eukaryota</taxon>
        <taxon>Fungi</taxon>
        <taxon>Dikarya</taxon>
        <taxon>Basidiomycota</taxon>
        <taxon>Agaricomycotina</taxon>
        <taxon>Tremellomycetes</taxon>
        <taxon>Tremellales</taxon>
        <taxon>Rhynchogastremaceae</taxon>
        <taxon>Papiliotrema</taxon>
    </lineage>
</organism>
<dbReference type="PROSITE" id="PS50048">
    <property type="entry name" value="ZN2_CY6_FUNGAL_2"/>
    <property type="match status" value="1"/>
</dbReference>